<dbReference type="InterPro" id="IPR029058">
    <property type="entry name" value="AB_hydrolase_fold"/>
</dbReference>
<reference evidence="1 2" key="1">
    <citation type="submission" date="2024-08" db="EMBL/GenBank/DDBJ databases">
        <title>Genome mining of Saccharopolyspora cebuensis PGLac3 from Nigerian medicinal plant.</title>
        <authorList>
            <person name="Ezeobiora C.E."/>
            <person name="Igbokwe N.H."/>
            <person name="Amin D.H."/>
            <person name="Mendie U.E."/>
        </authorList>
    </citation>
    <scope>NUCLEOTIDE SEQUENCE [LARGE SCALE GENOMIC DNA]</scope>
    <source>
        <strain evidence="1 2">PGLac3</strain>
    </source>
</reference>
<evidence type="ECO:0000313" key="1">
    <source>
        <dbReference type="EMBL" id="MEY8040230.1"/>
    </source>
</evidence>
<comment type="caution">
    <text evidence="1">The sequence shown here is derived from an EMBL/GenBank/DDBJ whole genome shotgun (WGS) entry which is preliminary data.</text>
</comment>
<dbReference type="GO" id="GO:0016787">
    <property type="term" value="F:hydrolase activity"/>
    <property type="evidence" value="ECO:0007669"/>
    <property type="project" value="UniProtKB-KW"/>
</dbReference>
<dbReference type="SUPFAM" id="SSF53474">
    <property type="entry name" value="alpha/beta-Hydrolases"/>
    <property type="match status" value="1"/>
</dbReference>
<sequence>MNDPEIRIRMSRSDTTDTVFLVLHGGRATSSEPVRATQLAFRRMLPLAGAVHRGTAHFGAAVWVLRNRVRGWNDDRLDAVRDARWALDIIGRAHPRARVALIGHSMGARAALRVADAPAVRSVCALAPWTLRTDPVAQLRDRGLLIVHGDRDRTTSPAASQDFARRARAAGARVERIVISGSGHAMLRHARSWNEHVRRFAVEHARGDAR</sequence>
<gene>
    <name evidence="1" type="ORF">AB8O55_12570</name>
</gene>
<dbReference type="RefSeq" id="WP_345365589.1">
    <property type="nucleotide sequence ID" value="NZ_BAABII010000016.1"/>
</dbReference>
<proteinExistence type="predicted"/>
<evidence type="ECO:0000313" key="2">
    <source>
        <dbReference type="Proteomes" id="UP001564626"/>
    </source>
</evidence>
<keyword evidence="2" id="KW-1185">Reference proteome</keyword>
<name>A0ABV4CGK1_9PSEU</name>
<protein>
    <submittedName>
        <fullName evidence="1">Alpha/beta hydrolase</fullName>
    </submittedName>
</protein>
<dbReference type="EMBL" id="JBGEHV010000019">
    <property type="protein sequence ID" value="MEY8040230.1"/>
    <property type="molecule type" value="Genomic_DNA"/>
</dbReference>
<organism evidence="1 2">
    <name type="scientific">Saccharopolyspora cebuensis</name>
    <dbReference type="NCBI Taxonomy" id="418759"/>
    <lineage>
        <taxon>Bacteria</taxon>
        <taxon>Bacillati</taxon>
        <taxon>Actinomycetota</taxon>
        <taxon>Actinomycetes</taxon>
        <taxon>Pseudonocardiales</taxon>
        <taxon>Pseudonocardiaceae</taxon>
        <taxon>Saccharopolyspora</taxon>
    </lineage>
</organism>
<accession>A0ABV4CGK1</accession>
<dbReference type="Proteomes" id="UP001564626">
    <property type="component" value="Unassembled WGS sequence"/>
</dbReference>
<keyword evidence="1" id="KW-0378">Hydrolase</keyword>
<dbReference type="Gene3D" id="3.40.50.1820">
    <property type="entry name" value="alpha/beta hydrolase"/>
    <property type="match status" value="1"/>
</dbReference>